<dbReference type="Gene3D" id="2.30.40.10">
    <property type="entry name" value="Urease, subunit C, domain 1"/>
    <property type="match status" value="1"/>
</dbReference>
<name>A0ABV3X8R8_9ACTN</name>
<dbReference type="Proteomes" id="UP001560045">
    <property type="component" value="Unassembled WGS sequence"/>
</dbReference>
<accession>A0ABV3X8R8</accession>
<comment type="caution">
    <text evidence="2">The sequence shown here is derived from an EMBL/GenBank/DDBJ whole genome shotgun (WGS) entry which is preliminary data.</text>
</comment>
<feature type="domain" description="Amidohydrolase 3" evidence="1">
    <location>
        <begin position="47"/>
        <end position="538"/>
    </location>
</feature>
<dbReference type="InterPro" id="IPR011059">
    <property type="entry name" value="Metal-dep_hydrolase_composite"/>
</dbReference>
<dbReference type="InterPro" id="IPR032466">
    <property type="entry name" value="Metal_Hydrolase"/>
</dbReference>
<dbReference type="PANTHER" id="PTHR22642:SF2">
    <property type="entry name" value="PROTEIN LONG AFTER FAR-RED 3"/>
    <property type="match status" value="1"/>
</dbReference>
<dbReference type="Gene3D" id="3.20.20.140">
    <property type="entry name" value="Metal-dependent hydrolases"/>
    <property type="match status" value="1"/>
</dbReference>
<dbReference type="Pfam" id="PF07969">
    <property type="entry name" value="Amidohydro_3"/>
    <property type="match status" value="1"/>
</dbReference>
<organism evidence="2 3">
    <name type="scientific">Geodermatophilus maliterrae</name>
    <dbReference type="NCBI Taxonomy" id="3162531"/>
    <lineage>
        <taxon>Bacteria</taxon>
        <taxon>Bacillati</taxon>
        <taxon>Actinomycetota</taxon>
        <taxon>Actinomycetes</taxon>
        <taxon>Geodermatophilales</taxon>
        <taxon>Geodermatophilaceae</taxon>
        <taxon>Geodermatophilus</taxon>
    </lineage>
</organism>
<dbReference type="Gene3D" id="3.10.310.70">
    <property type="match status" value="1"/>
</dbReference>
<keyword evidence="2" id="KW-0378">Hydrolase</keyword>
<dbReference type="PANTHER" id="PTHR22642">
    <property type="entry name" value="IMIDAZOLONEPROPIONASE"/>
    <property type="match status" value="1"/>
</dbReference>
<sequence>MRLDVLYVDGDITTGDPDRPRARRLGVWRGRVVGLDDDLAGCTADTVVDLRGTPVVPGFHDAHHHLSMRGQRLRQVDLTSPGVAGLDELYARVAERAASLEAGAWVLGHGYDQNKIGGHPTREALDRAAGGRPVWLTHNSGHMGVLSTEGFRRAGFADLDAVPDVPGGHVGRDDRGRPAGLLAERAQELAQAVLRPEPFEDWVRGIGMASDVALSEGTTSITEPGICAGLAGNGPADLAAFLTARERGVLRVRATLMPAIDTLHETGDVEPGHPWFGLDLGVRTGLGDEWVRIGAVKVFSDGSLIGRTAAMREPYADPPGTSGFLVQEAATLHERILAAHAHGWQVATHAIGDAALDVVLDAYEDAQRRSPRPGVRHRVEHAGVAGDDQVARMAALGVVPVPQGHFVGEIGDGMLQALGPERSRLCYRQRSFLDAGIVVPGSSDCPVVQGAPLLGIHDLVNRRTGSGQPFTPEEALTVGQALRAYTYGSAYADHQEHEKGRLARGLLADMVVLSDDLHAVDPARIADVSVVATVVGGVPEFGAGDLRVS</sequence>
<dbReference type="SUPFAM" id="SSF51556">
    <property type="entry name" value="Metallo-dependent hydrolases"/>
    <property type="match status" value="1"/>
</dbReference>
<dbReference type="GO" id="GO:0016787">
    <property type="term" value="F:hydrolase activity"/>
    <property type="evidence" value="ECO:0007669"/>
    <property type="project" value="UniProtKB-KW"/>
</dbReference>
<proteinExistence type="predicted"/>
<dbReference type="EC" id="3.5.-.-" evidence="2"/>
<dbReference type="CDD" id="cd01300">
    <property type="entry name" value="YtcJ_like"/>
    <property type="match status" value="1"/>
</dbReference>
<gene>
    <name evidence="2" type="ORF">ABQ292_00985</name>
</gene>
<dbReference type="EMBL" id="JBFNXQ010000002">
    <property type="protein sequence ID" value="MEX5716939.1"/>
    <property type="molecule type" value="Genomic_DNA"/>
</dbReference>
<dbReference type="SUPFAM" id="SSF51338">
    <property type="entry name" value="Composite domain of metallo-dependent hydrolases"/>
    <property type="match status" value="1"/>
</dbReference>
<reference evidence="2 3" key="1">
    <citation type="submission" date="2024-06" db="EMBL/GenBank/DDBJ databases">
        <title>Draft genome sequence of Geodermatophilus badlandi, a novel member of the Geodermatophilaceae isolated from badland sedimentary rocks in the Red desert, Wyoming, USA.</title>
        <authorList>
            <person name="Ben Tekaya S."/>
            <person name="Nouioui I."/>
            <person name="Flores G.M."/>
            <person name="Shaal M.N."/>
            <person name="Bredoire F."/>
            <person name="Basile F."/>
            <person name="Van Diepen L."/>
            <person name="Ward N.L."/>
        </authorList>
    </citation>
    <scope>NUCLEOTIDE SEQUENCE [LARGE SCALE GENOMIC DNA]</scope>
    <source>
        <strain evidence="2 3">WL48A</strain>
    </source>
</reference>
<evidence type="ECO:0000259" key="1">
    <source>
        <dbReference type="Pfam" id="PF07969"/>
    </source>
</evidence>
<dbReference type="RefSeq" id="WP_369202314.1">
    <property type="nucleotide sequence ID" value="NZ_JBFNXQ010000002.1"/>
</dbReference>
<dbReference type="InterPro" id="IPR033932">
    <property type="entry name" value="YtcJ-like"/>
</dbReference>
<protein>
    <submittedName>
        <fullName evidence="2">Amidohydrolase</fullName>
        <ecNumber evidence="2">3.5.-.-</ecNumber>
    </submittedName>
</protein>
<evidence type="ECO:0000313" key="3">
    <source>
        <dbReference type="Proteomes" id="UP001560045"/>
    </source>
</evidence>
<keyword evidence="3" id="KW-1185">Reference proteome</keyword>
<dbReference type="InterPro" id="IPR013108">
    <property type="entry name" value="Amidohydro_3"/>
</dbReference>
<evidence type="ECO:0000313" key="2">
    <source>
        <dbReference type="EMBL" id="MEX5716939.1"/>
    </source>
</evidence>